<dbReference type="EMBL" id="CP045429">
    <property type="protein sequence ID" value="QPB83522.1"/>
    <property type="molecule type" value="Genomic_DNA"/>
</dbReference>
<organism evidence="1 2">
    <name type="scientific">Pseudoalteromonas rubra</name>
    <dbReference type="NCBI Taxonomy" id="43658"/>
    <lineage>
        <taxon>Bacteria</taxon>
        <taxon>Pseudomonadati</taxon>
        <taxon>Pseudomonadota</taxon>
        <taxon>Gammaproteobacteria</taxon>
        <taxon>Alteromonadales</taxon>
        <taxon>Pseudoalteromonadaceae</taxon>
        <taxon>Pseudoalteromonas</taxon>
    </lineage>
</organism>
<dbReference type="RefSeq" id="WP_138536506.1">
    <property type="nucleotide sequence ID" value="NZ_CP045429.1"/>
</dbReference>
<dbReference type="AlphaFoldDB" id="A0A5S3V3S0"/>
<accession>A0A5S3V3S0</accession>
<name>A0A5S3V3S0_9GAMM</name>
<reference evidence="1 2" key="1">
    <citation type="submission" date="2019-10" db="EMBL/GenBank/DDBJ databases">
        <title>Pseudoalteromonas rubra S4059.</title>
        <authorList>
            <person name="Paulsen S."/>
            <person name="Wang X."/>
        </authorList>
    </citation>
    <scope>NUCLEOTIDE SEQUENCE [LARGE SCALE GENOMIC DNA]</scope>
    <source>
        <strain evidence="1 2">S4059</strain>
    </source>
</reference>
<evidence type="ECO:0000313" key="2">
    <source>
        <dbReference type="Proteomes" id="UP000305729"/>
    </source>
</evidence>
<dbReference type="Proteomes" id="UP000305729">
    <property type="component" value="Chromosome 1"/>
</dbReference>
<sequence>MAIDDIKFNLHDSIIVDISFDERGRLEAVVQLYEIFYVEKPTVKLILSGIFNSSNVRDLVSDINAAREDGWLGYRINRFQYDSKEACSTGNLHFYLDIDHFWPVTIHCKKINFLEVARNT</sequence>
<gene>
    <name evidence="1" type="ORF">CWC22_011190</name>
</gene>
<protein>
    <submittedName>
        <fullName evidence="1">Uncharacterized protein</fullName>
    </submittedName>
</protein>
<evidence type="ECO:0000313" key="1">
    <source>
        <dbReference type="EMBL" id="QPB83522.1"/>
    </source>
</evidence>
<proteinExistence type="predicted"/>